<comment type="subcellular location">
    <subcellularLocation>
        <location evidence="1">Virion</location>
    </subcellularLocation>
</comment>
<feature type="domain" description="Phage capsid-like C-terminal" evidence="2">
    <location>
        <begin position="11"/>
        <end position="291"/>
    </location>
</feature>
<dbReference type="AlphaFoldDB" id="N0BLT1"/>
<accession>N0BLT1</accession>
<proteinExistence type="predicted"/>
<dbReference type="OrthoDB" id="78062at2157"/>
<protein>
    <submittedName>
        <fullName evidence="3">Phage major capsid protein, HK97 family</fullName>
    </submittedName>
</protein>
<dbReference type="KEGG" id="ast:Asulf_01513"/>
<dbReference type="SUPFAM" id="SSF56563">
    <property type="entry name" value="Major capsid protein gp5"/>
    <property type="match status" value="1"/>
</dbReference>
<dbReference type="InterPro" id="IPR024455">
    <property type="entry name" value="Phage_capsid"/>
</dbReference>
<dbReference type="SMR" id="N0BLT1"/>
<dbReference type="GeneID" id="15393148"/>
<sequence>MPVTTTDLGTGVMNRQQANRFIQMVQEQAVLLKKCRVLPVNHPKGQIDKIGVASRILRSPAEGETVTSEASVTIGSVNYDTVKVMLKYGITNEAIEDNIERENLANTIAKIMAQQFSVDLEDLAINADTATDAANPDYDFLKIDDGWIKQGATGTHTYDHGGATINKDLFSQLIRTLPNKYRRPGLVWIMSPDQLEAFKDYLTNRATAAGDALLISDKEVMPRGFPVITPPKWPDDQVWLTIPQNLIVVIQRNITVRKTTSSDEVIDKDLYAKYAMTARVDFIIEEKDAIARAINIAAP</sequence>
<dbReference type="EMBL" id="CP005290">
    <property type="protein sequence ID" value="AGK61496.1"/>
    <property type="molecule type" value="Genomic_DNA"/>
</dbReference>
<evidence type="ECO:0000256" key="1">
    <source>
        <dbReference type="ARBA" id="ARBA00004328"/>
    </source>
</evidence>
<dbReference type="STRING" id="387631.Asulf_01513"/>
<dbReference type="eggNOG" id="arCOG13488">
    <property type="taxonomic scope" value="Archaea"/>
</dbReference>
<dbReference type="InterPro" id="IPR054612">
    <property type="entry name" value="Phage_capsid-like_C"/>
</dbReference>
<dbReference type="Proteomes" id="UP000013307">
    <property type="component" value="Chromosome"/>
</dbReference>
<dbReference type="NCBIfam" id="TIGR01554">
    <property type="entry name" value="major_cap_HK97"/>
    <property type="match status" value="1"/>
</dbReference>
<evidence type="ECO:0000313" key="4">
    <source>
        <dbReference type="Proteomes" id="UP000013307"/>
    </source>
</evidence>
<name>N0BLT1_9EURY</name>
<dbReference type="Pfam" id="PF05065">
    <property type="entry name" value="Phage_capsid"/>
    <property type="match status" value="1"/>
</dbReference>
<organism evidence="3 4">
    <name type="scientific">Archaeoglobus sulfaticallidus PM70-1</name>
    <dbReference type="NCBI Taxonomy" id="387631"/>
    <lineage>
        <taxon>Archaea</taxon>
        <taxon>Methanobacteriati</taxon>
        <taxon>Methanobacteriota</taxon>
        <taxon>Archaeoglobi</taxon>
        <taxon>Archaeoglobales</taxon>
        <taxon>Archaeoglobaceae</taxon>
        <taxon>Archaeoglobus</taxon>
    </lineage>
</organism>
<gene>
    <name evidence="3" type="ORF">Asulf_01513</name>
</gene>
<evidence type="ECO:0000313" key="3">
    <source>
        <dbReference type="EMBL" id="AGK61496.1"/>
    </source>
</evidence>
<dbReference type="RefSeq" id="WP_015591094.1">
    <property type="nucleotide sequence ID" value="NC_021169.1"/>
</dbReference>
<keyword evidence="4" id="KW-1185">Reference proteome</keyword>
<reference evidence="3 4" key="1">
    <citation type="journal article" date="2013" name="Genome Announc.">
        <title>Complete Genome Sequence of the Thermophilic and Facultatively Chemolithoautotrophic Sulfate Reducer Archaeoglobus sulfaticallidus Strain PM70-1T.</title>
        <authorList>
            <person name="Stokke R."/>
            <person name="Hocking W.P."/>
            <person name="Steinsbu B.O."/>
            <person name="Steen I.H."/>
        </authorList>
    </citation>
    <scope>NUCLEOTIDE SEQUENCE [LARGE SCALE GENOMIC DNA]</scope>
    <source>
        <strain evidence="3">PM70-1</strain>
    </source>
</reference>
<evidence type="ECO:0000259" key="2">
    <source>
        <dbReference type="Pfam" id="PF05065"/>
    </source>
</evidence>
<dbReference type="HOGENOM" id="CLU_073256_0_0_2"/>